<keyword evidence="1" id="KW-0472">Membrane</keyword>
<dbReference type="InterPro" id="IPR005804">
    <property type="entry name" value="FA_desaturase_dom"/>
</dbReference>
<dbReference type="PANTHER" id="PTHR19353:SF19">
    <property type="entry name" value="DELTA(5) FATTY ACID DESATURASE C-RELATED"/>
    <property type="match status" value="1"/>
</dbReference>
<dbReference type="GO" id="GO:0008610">
    <property type="term" value="P:lipid biosynthetic process"/>
    <property type="evidence" value="ECO:0007669"/>
    <property type="project" value="UniProtKB-ARBA"/>
</dbReference>
<sequence length="363" mass="43497">MSRKPSFTKSTEEDQHFILLKEAVKERLDLEEINYQNQFKVLLLPSLYFLFWFVAMQYQSYSFLYYLFYGLMGVLVTLIFVNLIHEACHYSLFKKKWKNKVIMYLFDCIGANSFIWINRHIRMHHNYPNTIGWDTDIEQGGPLKLFPSENNLFIQKYQHYWVFFLYPLFLLNWLLVRDFRDFYSAKRYIRKFVKIPLVEYFKLWFFKLLFISYAIIIPILVFNVSIGQALLGFLIQMICGSLVGLVILLPSHANVGNEFPIPNANYRLPTTWLRHQFITTNDVHCENFVSKHVMNNFNYHLAHHLFPNVSSTQIIKVTEIIKEFAMEYNFPYKSYSLLKAFQLHYQLVKKNAIKPESFFEETM</sequence>
<comment type="caution">
    <text evidence="4">The sequence shown here is derived from an EMBL/GenBank/DDBJ whole genome shotgun (WGS) entry which is preliminary data.</text>
</comment>
<evidence type="ECO:0000313" key="6">
    <source>
        <dbReference type="Proteomes" id="UP000318669"/>
    </source>
</evidence>
<reference evidence="5 6" key="1">
    <citation type="submission" date="2019-07" db="EMBL/GenBank/DDBJ databases">
        <title>Novel species of Flavobacterium.</title>
        <authorList>
            <person name="Liu Q."/>
            <person name="Xin Y.-H."/>
        </authorList>
    </citation>
    <scope>NUCLEOTIDE SEQUENCE [LARGE SCALE GENOMIC DNA]</scope>
    <source>
        <strain evidence="3 5">GSP39</strain>
        <strain evidence="4 6">GSR22</strain>
    </source>
</reference>
<accession>A0A553BFC7</accession>
<dbReference type="GO" id="GO:0016717">
    <property type="term" value="F:oxidoreductase activity, acting on paired donors, with oxidation of a pair of donors resulting in the reduction of molecular oxygen to two molecules of water"/>
    <property type="evidence" value="ECO:0007669"/>
    <property type="project" value="TreeGrafter"/>
</dbReference>
<dbReference type="InterPro" id="IPR012171">
    <property type="entry name" value="Fatty_acid_desaturase"/>
</dbReference>
<evidence type="ECO:0000256" key="1">
    <source>
        <dbReference type="SAM" id="Phobius"/>
    </source>
</evidence>
<dbReference type="Pfam" id="PF00487">
    <property type="entry name" value="FA_desaturase"/>
    <property type="match status" value="1"/>
</dbReference>
<gene>
    <name evidence="4" type="ORF">FNW11_13630</name>
    <name evidence="3" type="ORF">FNW12_14215</name>
</gene>
<feature type="domain" description="Fatty acid desaturase" evidence="2">
    <location>
        <begin position="66"/>
        <end position="335"/>
    </location>
</feature>
<feature type="transmembrane region" description="Helical" evidence="1">
    <location>
        <begin position="64"/>
        <end position="81"/>
    </location>
</feature>
<organism evidence="4 6">
    <name type="scientific">Flavobacterium gawalongense</name>
    <dbReference type="NCBI Taxonomy" id="2594432"/>
    <lineage>
        <taxon>Bacteria</taxon>
        <taxon>Pseudomonadati</taxon>
        <taxon>Bacteroidota</taxon>
        <taxon>Flavobacteriia</taxon>
        <taxon>Flavobacteriales</taxon>
        <taxon>Flavobacteriaceae</taxon>
        <taxon>Flavobacterium</taxon>
    </lineage>
</organism>
<name>A0A553BFC7_9FLAO</name>
<feature type="transmembrane region" description="Helical" evidence="1">
    <location>
        <begin position="41"/>
        <end position="58"/>
    </location>
</feature>
<dbReference type="RefSeq" id="WP_143388422.1">
    <property type="nucleotide sequence ID" value="NZ_VJZL01000029.1"/>
</dbReference>
<feature type="transmembrane region" description="Helical" evidence="1">
    <location>
        <begin position="101"/>
        <end position="117"/>
    </location>
</feature>
<keyword evidence="5" id="KW-1185">Reference proteome</keyword>
<dbReference type="PANTHER" id="PTHR19353">
    <property type="entry name" value="FATTY ACID DESATURASE 2"/>
    <property type="match status" value="1"/>
</dbReference>
<keyword evidence="1" id="KW-0812">Transmembrane</keyword>
<evidence type="ECO:0000313" key="5">
    <source>
        <dbReference type="Proteomes" id="UP000318528"/>
    </source>
</evidence>
<evidence type="ECO:0000313" key="4">
    <source>
        <dbReference type="EMBL" id="TRX06947.1"/>
    </source>
</evidence>
<dbReference type="OrthoDB" id="104711at2"/>
<keyword evidence="1" id="KW-1133">Transmembrane helix</keyword>
<feature type="transmembrane region" description="Helical" evidence="1">
    <location>
        <begin position="197"/>
        <end position="220"/>
    </location>
</feature>
<dbReference type="EMBL" id="VJZN01000028">
    <property type="protein sequence ID" value="TRX04335.1"/>
    <property type="molecule type" value="Genomic_DNA"/>
</dbReference>
<dbReference type="Proteomes" id="UP000318669">
    <property type="component" value="Unassembled WGS sequence"/>
</dbReference>
<dbReference type="GO" id="GO:0016020">
    <property type="term" value="C:membrane"/>
    <property type="evidence" value="ECO:0007669"/>
    <property type="project" value="TreeGrafter"/>
</dbReference>
<dbReference type="Proteomes" id="UP000318528">
    <property type="component" value="Unassembled WGS sequence"/>
</dbReference>
<dbReference type="AlphaFoldDB" id="A0A553BFC7"/>
<feature type="transmembrane region" description="Helical" evidence="1">
    <location>
        <begin position="157"/>
        <end position="176"/>
    </location>
</feature>
<evidence type="ECO:0000259" key="2">
    <source>
        <dbReference type="Pfam" id="PF00487"/>
    </source>
</evidence>
<dbReference type="EMBL" id="VJZL01000029">
    <property type="protein sequence ID" value="TRX06947.1"/>
    <property type="molecule type" value="Genomic_DNA"/>
</dbReference>
<evidence type="ECO:0000313" key="3">
    <source>
        <dbReference type="EMBL" id="TRX04335.1"/>
    </source>
</evidence>
<feature type="transmembrane region" description="Helical" evidence="1">
    <location>
        <begin position="226"/>
        <end position="249"/>
    </location>
</feature>
<protein>
    <recommendedName>
        <fullName evidence="2">Fatty acid desaturase domain-containing protein</fullName>
    </recommendedName>
</protein>
<proteinExistence type="predicted"/>